<dbReference type="Gene3D" id="3.30.200.20">
    <property type="entry name" value="Phosphorylase Kinase, domain 1"/>
    <property type="match status" value="1"/>
</dbReference>
<keyword evidence="8 15" id="KW-0547">Nucleotide-binding</keyword>
<dbReference type="PANTHER" id="PTHR45646:SF11">
    <property type="entry name" value="SERINE_THREONINE-PROTEIN KINASE DOA"/>
    <property type="match status" value="1"/>
</dbReference>
<evidence type="ECO:0000256" key="5">
    <source>
        <dbReference type="ARBA" id="ARBA00019973"/>
    </source>
</evidence>
<evidence type="ECO:0000256" key="14">
    <source>
        <dbReference type="ARBA" id="ARBA00048679"/>
    </source>
</evidence>
<feature type="binding site" evidence="15">
    <location>
        <position position="81"/>
    </location>
    <ligand>
        <name>ATP</name>
        <dbReference type="ChEBI" id="CHEBI:30616"/>
    </ligand>
</feature>
<evidence type="ECO:0000256" key="1">
    <source>
        <dbReference type="ARBA" id="ARBA00003747"/>
    </source>
</evidence>
<dbReference type="Proteomes" id="UP001251528">
    <property type="component" value="Unassembled WGS sequence"/>
</dbReference>
<dbReference type="PROSITE" id="PS00109">
    <property type="entry name" value="PROTEIN_KINASE_TYR"/>
    <property type="match status" value="1"/>
</dbReference>
<dbReference type="Gene3D" id="1.10.510.10">
    <property type="entry name" value="Transferase(Phosphotransferase) domain 1"/>
    <property type="match status" value="1"/>
</dbReference>
<dbReference type="Pfam" id="PF00069">
    <property type="entry name" value="Pkinase"/>
    <property type="match status" value="2"/>
</dbReference>
<dbReference type="GO" id="GO:0043484">
    <property type="term" value="P:regulation of RNA splicing"/>
    <property type="evidence" value="ECO:0007669"/>
    <property type="project" value="TreeGrafter"/>
</dbReference>
<evidence type="ECO:0000256" key="9">
    <source>
        <dbReference type="ARBA" id="ARBA00022777"/>
    </source>
</evidence>
<keyword evidence="9" id="KW-0418">Kinase</keyword>
<dbReference type="GO" id="GO:0005524">
    <property type="term" value="F:ATP binding"/>
    <property type="evidence" value="ECO:0007669"/>
    <property type="project" value="UniProtKB-UniRule"/>
</dbReference>
<comment type="catalytic activity">
    <reaction evidence="13">
        <text>L-threonyl-[protein] + ATP = O-phospho-L-threonyl-[protein] + ADP + H(+)</text>
        <dbReference type="Rhea" id="RHEA:46608"/>
        <dbReference type="Rhea" id="RHEA-COMP:11060"/>
        <dbReference type="Rhea" id="RHEA-COMP:11605"/>
        <dbReference type="ChEBI" id="CHEBI:15378"/>
        <dbReference type="ChEBI" id="CHEBI:30013"/>
        <dbReference type="ChEBI" id="CHEBI:30616"/>
        <dbReference type="ChEBI" id="CHEBI:61977"/>
        <dbReference type="ChEBI" id="CHEBI:456216"/>
        <dbReference type="EC" id="2.7.11.1"/>
    </reaction>
</comment>
<dbReference type="InterPro" id="IPR051175">
    <property type="entry name" value="CLK_kinases"/>
</dbReference>
<evidence type="ECO:0000256" key="10">
    <source>
        <dbReference type="ARBA" id="ARBA00022840"/>
    </source>
</evidence>
<proteinExistence type="predicted"/>
<dbReference type="PROSITE" id="PS50011">
    <property type="entry name" value="PROTEIN_KINASE_DOM"/>
    <property type="match status" value="1"/>
</dbReference>
<comment type="caution">
    <text evidence="17">The sequence shown here is derived from an EMBL/GenBank/DDBJ whole genome shotgun (WGS) entry which is preliminary data.</text>
</comment>
<evidence type="ECO:0000256" key="12">
    <source>
        <dbReference type="ARBA" id="ARBA00033194"/>
    </source>
</evidence>
<feature type="domain" description="Protein kinase" evidence="16">
    <location>
        <begin position="52"/>
        <end position="472"/>
    </location>
</feature>
<evidence type="ECO:0000313" key="18">
    <source>
        <dbReference type="Proteomes" id="UP001251528"/>
    </source>
</evidence>
<organism evidence="17 18">
    <name type="scientific">Conoideocrella luteorostrata</name>
    <dbReference type="NCBI Taxonomy" id="1105319"/>
    <lineage>
        <taxon>Eukaryota</taxon>
        <taxon>Fungi</taxon>
        <taxon>Dikarya</taxon>
        <taxon>Ascomycota</taxon>
        <taxon>Pezizomycotina</taxon>
        <taxon>Sordariomycetes</taxon>
        <taxon>Hypocreomycetidae</taxon>
        <taxon>Hypocreales</taxon>
        <taxon>Clavicipitaceae</taxon>
        <taxon>Conoideocrella</taxon>
    </lineage>
</organism>
<dbReference type="InterPro" id="IPR008266">
    <property type="entry name" value="Tyr_kinase_AS"/>
</dbReference>
<comment type="catalytic activity">
    <reaction evidence="14">
        <text>L-seryl-[protein] + ATP = O-phospho-L-seryl-[protein] + ADP + H(+)</text>
        <dbReference type="Rhea" id="RHEA:17989"/>
        <dbReference type="Rhea" id="RHEA-COMP:9863"/>
        <dbReference type="Rhea" id="RHEA-COMP:11604"/>
        <dbReference type="ChEBI" id="CHEBI:15378"/>
        <dbReference type="ChEBI" id="CHEBI:29999"/>
        <dbReference type="ChEBI" id="CHEBI:30616"/>
        <dbReference type="ChEBI" id="CHEBI:83421"/>
        <dbReference type="ChEBI" id="CHEBI:456216"/>
        <dbReference type="EC" id="2.7.11.1"/>
    </reaction>
</comment>
<dbReference type="PANTHER" id="PTHR45646">
    <property type="entry name" value="SERINE/THREONINE-PROTEIN KINASE DOA-RELATED"/>
    <property type="match status" value="1"/>
</dbReference>
<evidence type="ECO:0000256" key="3">
    <source>
        <dbReference type="ARBA" id="ARBA00012513"/>
    </source>
</evidence>
<dbReference type="GO" id="GO:0005634">
    <property type="term" value="C:nucleus"/>
    <property type="evidence" value="ECO:0007669"/>
    <property type="project" value="TreeGrafter"/>
</dbReference>
<dbReference type="InterPro" id="IPR011009">
    <property type="entry name" value="Kinase-like_dom_sf"/>
</dbReference>
<dbReference type="GO" id="GO:0004674">
    <property type="term" value="F:protein serine/threonine kinase activity"/>
    <property type="evidence" value="ECO:0007669"/>
    <property type="project" value="UniProtKB-KW"/>
</dbReference>
<sequence length="476" mass="52919">MSSCSSLEEEEEDDDVRFLLPQGVGDTEDVEKYKPGGFHPVHLGDRFDGGRYRIAHKLGAGGFSTVWLARDEKRDKWMALKVVDAEHSASTAVKSAISHSLLAECGTACVAGPQEQFTLDGPNGRHLCLVLPVLGPSLSELSYCFSCRLTPSFARRAAYQATKAVADLHSQGLCHGDVTTGNLLLGISDINYYDEDGIYRLFGRPVIGALETESGEIPGPEAPRYIVKSMDFLSASSSIVTSDVTIVDFDQSFPISSPPKELLGTPIDFLAPEVAVSLAASPASDVWALGCCIFRLRSGDGPFSNPFEVTSPADLISYITHTLGKDMPHEWQDNTLWDSRGRPTKDARKGKPLNPWSGCERSLHHIIYNIWDEPKGCTIRTGIQRSGRKLWLEHEHKPFHSSWSDMVWNPKAIKVDDVYLSGYNDEWDTLQRVLPKIPDHEATLLHDLLSKTFVYEPTRRPTAQEMLDHPWFHLKN</sequence>
<keyword evidence="7" id="KW-0808">Transferase</keyword>
<evidence type="ECO:0000256" key="4">
    <source>
        <dbReference type="ARBA" id="ARBA00013948"/>
    </source>
</evidence>
<dbReference type="EMBL" id="JASWJB010000519">
    <property type="protein sequence ID" value="KAK2589943.1"/>
    <property type="molecule type" value="Genomic_DNA"/>
</dbReference>
<evidence type="ECO:0000256" key="15">
    <source>
        <dbReference type="PROSITE-ProRule" id="PRU10141"/>
    </source>
</evidence>
<evidence type="ECO:0000256" key="2">
    <source>
        <dbReference type="ARBA" id="ARBA00011534"/>
    </source>
</evidence>
<evidence type="ECO:0000256" key="13">
    <source>
        <dbReference type="ARBA" id="ARBA00047899"/>
    </source>
</evidence>
<keyword evidence="6" id="KW-0723">Serine/threonine-protein kinase</keyword>
<dbReference type="SUPFAM" id="SSF56112">
    <property type="entry name" value="Protein kinase-like (PK-like)"/>
    <property type="match status" value="1"/>
</dbReference>
<dbReference type="AlphaFoldDB" id="A0AAJ0CBA4"/>
<comment type="subunit">
    <text evidence="2">Component of the EKC/KEOPS complex composed of at least BUD32, CGI121, GON7, KAE1 and PCC1; the whole complex dimerizes.</text>
</comment>
<dbReference type="EC" id="2.7.11.1" evidence="3"/>
<evidence type="ECO:0000259" key="16">
    <source>
        <dbReference type="PROSITE" id="PS50011"/>
    </source>
</evidence>
<dbReference type="PROSITE" id="PS00107">
    <property type="entry name" value="PROTEIN_KINASE_ATP"/>
    <property type="match status" value="1"/>
</dbReference>
<accession>A0AAJ0CBA4</accession>
<evidence type="ECO:0000256" key="8">
    <source>
        <dbReference type="ARBA" id="ARBA00022741"/>
    </source>
</evidence>
<keyword evidence="10 15" id="KW-0067">ATP-binding</keyword>
<evidence type="ECO:0000256" key="7">
    <source>
        <dbReference type="ARBA" id="ARBA00022679"/>
    </source>
</evidence>
<evidence type="ECO:0000256" key="11">
    <source>
        <dbReference type="ARBA" id="ARBA00030980"/>
    </source>
</evidence>
<evidence type="ECO:0000256" key="6">
    <source>
        <dbReference type="ARBA" id="ARBA00022527"/>
    </source>
</evidence>
<evidence type="ECO:0000313" key="17">
    <source>
        <dbReference type="EMBL" id="KAK2589943.1"/>
    </source>
</evidence>
<gene>
    <name evidence="17" type="ORF">QQS21_012377</name>
</gene>
<reference evidence="17" key="1">
    <citation type="submission" date="2023-06" db="EMBL/GenBank/DDBJ databases">
        <title>Conoideocrella luteorostrata (Hypocreales: Clavicipitaceae), a potential biocontrol fungus for elongate hemlock scale in United States Christmas tree production areas.</title>
        <authorList>
            <person name="Barrett H."/>
            <person name="Lovett B."/>
            <person name="Macias A.M."/>
            <person name="Stajich J.E."/>
            <person name="Kasson M.T."/>
        </authorList>
    </citation>
    <scope>NUCLEOTIDE SEQUENCE</scope>
    <source>
        <strain evidence="17">ARSEF 14590</strain>
    </source>
</reference>
<dbReference type="SMART" id="SM00220">
    <property type="entry name" value="S_TKc"/>
    <property type="match status" value="1"/>
</dbReference>
<dbReference type="InterPro" id="IPR000719">
    <property type="entry name" value="Prot_kinase_dom"/>
</dbReference>
<protein>
    <recommendedName>
        <fullName evidence="5">EKC/KEOPS complex subunit BUD32</fullName>
        <ecNumber evidence="3">2.7.11.1</ecNumber>
    </recommendedName>
    <alternativeName>
        <fullName evidence="11 12">Atypical Serine/threonine protein kinase BUD32</fullName>
    </alternativeName>
    <alternativeName>
        <fullName evidence="4">EKC/KEOPS complex subunit bud32</fullName>
    </alternativeName>
</protein>
<name>A0AAJ0CBA4_9HYPO</name>
<keyword evidence="18" id="KW-1185">Reference proteome</keyword>
<comment type="function">
    <text evidence="1">Component of the EKC/KEOPS complex that is required for the formation of a threonylcarbamoyl group on adenosine at position 37 (t(6)A37) in tRNAs that read codons beginning with adenine. The complex is probably involved in the transfer of the threonylcarbamoyl moiety of threonylcarbamoyl-AMP (TC-AMP) to the N6 group of A37. BUD32 has ATPase activity in the context of the EKC/KEOPS complex and likely plays a supporting role to the catalytic subunit KAE1. The EKC/KEOPS complex also promotes both telomere uncapping and telomere elongation. The complex is required for efficient recruitment of transcriptional coactivators.</text>
</comment>
<dbReference type="InterPro" id="IPR017441">
    <property type="entry name" value="Protein_kinase_ATP_BS"/>
</dbReference>